<evidence type="ECO:0000313" key="1">
    <source>
        <dbReference type="EMBL" id="EMI18003.1"/>
    </source>
</evidence>
<proteinExistence type="predicted"/>
<protein>
    <submittedName>
        <fullName evidence="1">Uncharacterized protein</fullName>
    </submittedName>
</protein>
<dbReference type="AlphaFoldDB" id="M5REV7"/>
<organism evidence="1 2">
    <name type="scientific">Rhodopirellula maiorica SM1</name>
    <dbReference type="NCBI Taxonomy" id="1265738"/>
    <lineage>
        <taxon>Bacteria</taxon>
        <taxon>Pseudomonadati</taxon>
        <taxon>Planctomycetota</taxon>
        <taxon>Planctomycetia</taxon>
        <taxon>Pirellulales</taxon>
        <taxon>Pirellulaceae</taxon>
        <taxon>Novipirellula</taxon>
    </lineage>
</organism>
<accession>M5REV7</accession>
<gene>
    <name evidence="1" type="ORF">RMSM_05070</name>
</gene>
<reference evidence="1 2" key="1">
    <citation type="journal article" date="2013" name="Mar. Genomics">
        <title>Expression of sulfatases in Rhodopirellula baltica and the diversity of sulfatases in the genus Rhodopirellula.</title>
        <authorList>
            <person name="Wegner C.E."/>
            <person name="Richter-Heitmann T."/>
            <person name="Klindworth A."/>
            <person name="Klockow C."/>
            <person name="Richter M."/>
            <person name="Achstetter T."/>
            <person name="Glockner F.O."/>
            <person name="Harder J."/>
        </authorList>
    </citation>
    <scope>NUCLEOTIDE SEQUENCE [LARGE SCALE GENOMIC DNA]</scope>
    <source>
        <strain evidence="1 2">SM1</strain>
    </source>
</reference>
<comment type="caution">
    <text evidence="1">The sequence shown here is derived from an EMBL/GenBank/DDBJ whole genome shotgun (WGS) entry which is preliminary data.</text>
</comment>
<dbReference type="PATRIC" id="fig|1265738.3.peg.5098"/>
<dbReference type="Proteomes" id="UP000011991">
    <property type="component" value="Unassembled WGS sequence"/>
</dbReference>
<evidence type="ECO:0000313" key="2">
    <source>
        <dbReference type="Proteomes" id="UP000011991"/>
    </source>
</evidence>
<dbReference type="EMBL" id="ANOG01000719">
    <property type="protein sequence ID" value="EMI18003.1"/>
    <property type="molecule type" value="Genomic_DNA"/>
</dbReference>
<sequence length="53" mass="5959">MRLRRIGNKKGKRGRLFFCPPALNPESDFRQVAQFRLSSAASKGDAIRVVQLA</sequence>
<keyword evidence="2" id="KW-1185">Reference proteome</keyword>
<name>M5REV7_9BACT</name>